<reference evidence="1" key="1">
    <citation type="submission" date="2020-11" db="EMBL/GenBank/DDBJ databases">
        <authorList>
            <consortium name="DOE Joint Genome Institute"/>
            <person name="Ahrendt S."/>
            <person name="Riley R."/>
            <person name="Andreopoulos W."/>
            <person name="Labutti K."/>
            <person name="Pangilinan J."/>
            <person name="Ruiz-Duenas F.J."/>
            <person name="Barrasa J.M."/>
            <person name="Sanchez-Garcia M."/>
            <person name="Camarero S."/>
            <person name="Miyauchi S."/>
            <person name="Serrano A."/>
            <person name="Linde D."/>
            <person name="Babiker R."/>
            <person name="Drula E."/>
            <person name="Ayuso-Fernandez I."/>
            <person name="Pacheco R."/>
            <person name="Padilla G."/>
            <person name="Ferreira P."/>
            <person name="Barriuso J."/>
            <person name="Kellner H."/>
            <person name="Castanera R."/>
            <person name="Alfaro M."/>
            <person name="Ramirez L."/>
            <person name="Pisabarro A.G."/>
            <person name="Kuo A."/>
            <person name="Tritt A."/>
            <person name="Lipzen A."/>
            <person name="He G."/>
            <person name="Yan M."/>
            <person name="Ng V."/>
            <person name="Cullen D."/>
            <person name="Martin F."/>
            <person name="Rosso M.-N."/>
            <person name="Henrissat B."/>
            <person name="Hibbett D."/>
            <person name="Martinez A.T."/>
            <person name="Grigoriev I.V."/>
        </authorList>
    </citation>
    <scope>NUCLEOTIDE SEQUENCE</scope>
    <source>
        <strain evidence="1">CIRM-BRFM 674</strain>
    </source>
</reference>
<protein>
    <submittedName>
        <fullName evidence="1">Uncharacterized protein</fullName>
    </submittedName>
</protein>
<sequence>MSFLINFFRSIFHTSGEESHIFDEDWHKLPCHGHEFPQARLLDLEYYYSSQSFHYLYMGTCHLKTFIATKAHLYRENINTPHAYLCVEGRYQFADVDKSIYACFERSSGLRRPEDGFRPWYLPQRSTNRVSGFISETYQPRRNRTCTLCSTLSFDPPISFFSVTLIAQIVQTRMILDGESTYMFAGKTFEFLRSVFPAETINATGAGGSWYFKHIYNDDNIKREQAIACYNACWAAIIDEIEVHEEENNHAMATEAAQTELVRRNRAYDERLKQYALWIGPPV</sequence>
<proteinExistence type="predicted"/>
<name>A0A9P6D353_9AGAR</name>
<keyword evidence="2" id="KW-1185">Reference proteome</keyword>
<dbReference type="Proteomes" id="UP000807469">
    <property type="component" value="Unassembled WGS sequence"/>
</dbReference>
<organism evidence="1 2">
    <name type="scientific">Pholiota conissans</name>
    <dbReference type="NCBI Taxonomy" id="109636"/>
    <lineage>
        <taxon>Eukaryota</taxon>
        <taxon>Fungi</taxon>
        <taxon>Dikarya</taxon>
        <taxon>Basidiomycota</taxon>
        <taxon>Agaricomycotina</taxon>
        <taxon>Agaricomycetes</taxon>
        <taxon>Agaricomycetidae</taxon>
        <taxon>Agaricales</taxon>
        <taxon>Agaricineae</taxon>
        <taxon>Strophariaceae</taxon>
        <taxon>Pholiota</taxon>
    </lineage>
</organism>
<evidence type="ECO:0000313" key="1">
    <source>
        <dbReference type="EMBL" id="KAF9481765.1"/>
    </source>
</evidence>
<dbReference type="AlphaFoldDB" id="A0A9P6D353"/>
<gene>
    <name evidence="1" type="ORF">BDN70DRAFT_893091</name>
</gene>
<evidence type="ECO:0000313" key="2">
    <source>
        <dbReference type="Proteomes" id="UP000807469"/>
    </source>
</evidence>
<accession>A0A9P6D353</accession>
<comment type="caution">
    <text evidence="1">The sequence shown here is derived from an EMBL/GenBank/DDBJ whole genome shotgun (WGS) entry which is preliminary data.</text>
</comment>
<dbReference type="EMBL" id="MU155174">
    <property type="protein sequence ID" value="KAF9481765.1"/>
    <property type="molecule type" value="Genomic_DNA"/>
</dbReference>